<dbReference type="RefSeq" id="WP_194702385.1">
    <property type="nucleotide sequence ID" value="NZ_JADKNH010000008.1"/>
</dbReference>
<evidence type="ECO:0000313" key="8">
    <source>
        <dbReference type="EMBL" id="MBF4694141.1"/>
    </source>
</evidence>
<keyword evidence="2" id="KW-1003">Cell membrane</keyword>
<name>A0ABR9ZVX4_9FIRM</name>
<organism evidence="8 9">
    <name type="scientific">Fusibacter ferrireducens</name>
    <dbReference type="NCBI Taxonomy" id="2785058"/>
    <lineage>
        <taxon>Bacteria</taxon>
        <taxon>Bacillati</taxon>
        <taxon>Bacillota</taxon>
        <taxon>Clostridia</taxon>
        <taxon>Eubacteriales</taxon>
        <taxon>Eubacteriales Family XII. Incertae Sedis</taxon>
        <taxon>Fusibacter</taxon>
    </lineage>
</organism>
<feature type="transmembrane region" description="Helical" evidence="6">
    <location>
        <begin position="26"/>
        <end position="43"/>
    </location>
</feature>
<comment type="subcellular location">
    <subcellularLocation>
        <location evidence="1">Cell membrane</location>
        <topology evidence="1">Multi-pass membrane protein</topology>
    </subcellularLocation>
</comment>
<keyword evidence="3 6" id="KW-0812">Transmembrane</keyword>
<evidence type="ECO:0000256" key="5">
    <source>
        <dbReference type="ARBA" id="ARBA00023136"/>
    </source>
</evidence>
<evidence type="ECO:0000313" key="9">
    <source>
        <dbReference type="Proteomes" id="UP000614200"/>
    </source>
</evidence>
<dbReference type="Pfam" id="PF13244">
    <property type="entry name" value="MbhD"/>
    <property type="match status" value="1"/>
</dbReference>
<protein>
    <submittedName>
        <fullName evidence="8">DUF4040 domain-containing protein</fullName>
    </submittedName>
</protein>
<evidence type="ECO:0000256" key="1">
    <source>
        <dbReference type="ARBA" id="ARBA00004651"/>
    </source>
</evidence>
<keyword evidence="9" id="KW-1185">Reference proteome</keyword>
<reference evidence="8 9" key="1">
    <citation type="submission" date="2020-11" db="EMBL/GenBank/DDBJ databases">
        <title>Fusibacter basophilias sp. nov.</title>
        <authorList>
            <person name="Qiu D."/>
        </authorList>
    </citation>
    <scope>NUCLEOTIDE SEQUENCE [LARGE SCALE GENOMIC DNA]</scope>
    <source>
        <strain evidence="8 9">Q10-2</strain>
    </source>
</reference>
<sequence>MLKLALIVLIILAIFTIQTQKMRHAVVYLGAFSLTISFVYLLYNAPDVAIAEAIIGSTLSTILYLVALQKYKIFTVYYCLSEEEFKDQSHLTTEHLQFNKLLDKYCAKQELEPQIIYTVDNVDTIKAHHQYALIVLNESSHITIWGHPENYKLDSIIAFFDSEIHFKIPIEFIKVEEVIE</sequence>
<evidence type="ECO:0000256" key="6">
    <source>
        <dbReference type="SAM" id="Phobius"/>
    </source>
</evidence>
<dbReference type="InterPro" id="IPR025383">
    <property type="entry name" value="MrpA_C/MbhD"/>
</dbReference>
<evidence type="ECO:0000259" key="7">
    <source>
        <dbReference type="Pfam" id="PF13244"/>
    </source>
</evidence>
<evidence type="ECO:0000256" key="2">
    <source>
        <dbReference type="ARBA" id="ARBA00022475"/>
    </source>
</evidence>
<gene>
    <name evidence="8" type="ORF">ISU02_13550</name>
</gene>
<dbReference type="Proteomes" id="UP000614200">
    <property type="component" value="Unassembled WGS sequence"/>
</dbReference>
<feature type="domain" description="MrpA C-terminal/MbhD" evidence="7">
    <location>
        <begin position="7"/>
        <end position="71"/>
    </location>
</feature>
<evidence type="ECO:0000256" key="3">
    <source>
        <dbReference type="ARBA" id="ARBA00022692"/>
    </source>
</evidence>
<proteinExistence type="predicted"/>
<keyword evidence="5 6" id="KW-0472">Membrane</keyword>
<evidence type="ECO:0000256" key="4">
    <source>
        <dbReference type="ARBA" id="ARBA00022989"/>
    </source>
</evidence>
<accession>A0ABR9ZVX4</accession>
<comment type="caution">
    <text evidence="8">The sequence shown here is derived from an EMBL/GenBank/DDBJ whole genome shotgun (WGS) entry which is preliminary data.</text>
</comment>
<dbReference type="EMBL" id="JADKNH010000008">
    <property type="protein sequence ID" value="MBF4694141.1"/>
    <property type="molecule type" value="Genomic_DNA"/>
</dbReference>
<feature type="transmembrane region" description="Helical" evidence="6">
    <location>
        <begin position="50"/>
        <end position="68"/>
    </location>
</feature>
<keyword evidence="4 6" id="KW-1133">Transmembrane helix</keyword>